<dbReference type="Proteomes" id="UP001054889">
    <property type="component" value="Unassembled WGS sequence"/>
</dbReference>
<reference evidence="2" key="1">
    <citation type="journal article" date="2018" name="DNA Res.">
        <title>Multiple hybrid de novo genome assembly of finger millet, an orphan allotetraploid crop.</title>
        <authorList>
            <person name="Hatakeyama M."/>
            <person name="Aluri S."/>
            <person name="Balachadran M.T."/>
            <person name="Sivarajan S.R."/>
            <person name="Patrignani A."/>
            <person name="Gruter S."/>
            <person name="Poveda L."/>
            <person name="Shimizu-Inatsugi R."/>
            <person name="Baeten J."/>
            <person name="Francoijs K.J."/>
            <person name="Nataraja K.N."/>
            <person name="Reddy Y.A.N."/>
            <person name="Phadnis S."/>
            <person name="Ravikumar R.L."/>
            <person name="Schlapbach R."/>
            <person name="Sreeman S.M."/>
            <person name="Shimizu K.K."/>
        </authorList>
    </citation>
    <scope>NUCLEOTIDE SEQUENCE</scope>
</reference>
<name>A0AAV5C3E8_ELECO</name>
<keyword evidence="1" id="KW-0732">Signal</keyword>
<keyword evidence="3" id="KW-1185">Reference proteome</keyword>
<feature type="signal peptide" evidence="1">
    <location>
        <begin position="1"/>
        <end position="25"/>
    </location>
</feature>
<dbReference type="EMBL" id="BQKI01000004">
    <property type="protein sequence ID" value="GJM92410.1"/>
    <property type="molecule type" value="Genomic_DNA"/>
</dbReference>
<sequence>MSWERYWCLKDSLLLWIVVVVPSFGQESRPYPVLNALSVRKEHACPRSMVGWASVTLDYRTLAY</sequence>
<protein>
    <submittedName>
        <fullName evidence="2">Uncharacterized protein</fullName>
    </submittedName>
</protein>
<gene>
    <name evidence="2" type="primary">ga08884</name>
    <name evidence="2" type="ORF">PR202_ga08884</name>
</gene>
<proteinExistence type="predicted"/>
<accession>A0AAV5C3E8</accession>
<dbReference type="AlphaFoldDB" id="A0AAV5C3E8"/>
<evidence type="ECO:0000313" key="3">
    <source>
        <dbReference type="Proteomes" id="UP001054889"/>
    </source>
</evidence>
<evidence type="ECO:0000256" key="1">
    <source>
        <dbReference type="SAM" id="SignalP"/>
    </source>
</evidence>
<evidence type="ECO:0000313" key="2">
    <source>
        <dbReference type="EMBL" id="GJM92410.1"/>
    </source>
</evidence>
<organism evidence="2 3">
    <name type="scientific">Eleusine coracana subsp. coracana</name>
    <dbReference type="NCBI Taxonomy" id="191504"/>
    <lineage>
        <taxon>Eukaryota</taxon>
        <taxon>Viridiplantae</taxon>
        <taxon>Streptophyta</taxon>
        <taxon>Embryophyta</taxon>
        <taxon>Tracheophyta</taxon>
        <taxon>Spermatophyta</taxon>
        <taxon>Magnoliopsida</taxon>
        <taxon>Liliopsida</taxon>
        <taxon>Poales</taxon>
        <taxon>Poaceae</taxon>
        <taxon>PACMAD clade</taxon>
        <taxon>Chloridoideae</taxon>
        <taxon>Cynodonteae</taxon>
        <taxon>Eleusininae</taxon>
        <taxon>Eleusine</taxon>
    </lineage>
</organism>
<feature type="chain" id="PRO_5043786422" evidence="1">
    <location>
        <begin position="26"/>
        <end position="64"/>
    </location>
</feature>
<comment type="caution">
    <text evidence="2">The sequence shown here is derived from an EMBL/GenBank/DDBJ whole genome shotgun (WGS) entry which is preliminary data.</text>
</comment>
<reference evidence="2" key="2">
    <citation type="submission" date="2021-12" db="EMBL/GenBank/DDBJ databases">
        <title>Resequencing data analysis of finger millet.</title>
        <authorList>
            <person name="Hatakeyama M."/>
            <person name="Aluri S."/>
            <person name="Balachadran M.T."/>
            <person name="Sivarajan S.R."/>
            <person name="Poveda L."/>
            <person name="Shimizu-Inatsugi R."/>
            <person name="Schlapbach R."/>
            <person name="Sreeman S.M."/>
            <person name="Shimizu K.K."/>
        </authorList>
    </citation>
    <scope>NUCLEOTIDE SEQUENCE</scope>
</reference>